<sequence>MVAYVEMYVDKDGLLDATLVPEPFKTFYDEFRHGNKPVLQWIRELRASLGGPEDSEDDTMSNLRSERFRELG</sequence>
<protein>
    <submittedName>
        <fullName evidence="2">Uncharacterized protein</fullName>
    </submittedName>
</protein>
<evidence type="ECO:0000313" key="3">
    <source>
        <dbReference type="Proteomes" id="UP001172681"/>
    </source>
</evidence>
<feature type="region of interest" description="Disordered" evidence="1">
    <location>
        <begin position="49"/>
        <end position="72"/>
    </location>
</feature>
<reference evidence="2" key="1">
    <citation type="submission" date="2022-10" db="EMBL/GenBank/DDBJ databases">
        <title>Culturing micro-colonial fungi from biological soil crusts in the Mojave desert and describing Neophaeococcomyces mojavensis, and introducing the new genera and species Taxawa tesnikishii.</title>
        <authorList>
            <person name="Kurbessoian T."/>
            <person name="Stajich J.E."/>
        </authorList>
    </citation>
    <scope>NUCLEOTIDE SEQUENCE</scope>
    <source>
        <strain evidence="2">TK_35</strain>
    </source>
</reference>
<evidence type="ECO:0000313" key="2">
    <source>
        <dbReference type="EMBL" id="KAJ9644882.1"/>
    </source>
</evidence>
<evidence type="ECO:0000256" key="1">
    <source>
        <dbReference type="SAM" id="MobiDB-lite"/>
    </source>
</evidence>
<keyword evidence="3" id="KW-1185">Reference proteome</keyword>
<dbReference type="EMBL" id="JAPDRN010000005">
    <property type="protein sequence ID" value="KAJ9644882.1"/>
    <property type="molecule type" value="Genomic_DNA"/>
</dbReference>
<name>A0AA39D285_9EURO</name>
<dbReference type="Proteomes" id="UP001172681">
    <property type="component" value="Unassembled WGS sequence"/>
</dbReference>
<comment type="caution">
    <text evidence="2">The sequence shown here is derived from an EMBL/GenBank/DDBJ whole genome shotgun (WGS) entry which is preliminary data.</text>
</comment>
<organism evidence="2 3">
    <name type="scientific">Knufia peltigerae</name>
    <dbReference type="NCBI Taxonomy" id="1002370"/>
    <lineage>
        <taxon>Eukaryota</taxon>
        <taxon>Fungi</taxon>
        <taxon>Dikarya</taxon>
        <taxon>Ascomycota</taxon>
        <taxon>Pezizomycotina</taxon>
        <taxon>Eurotiomycetes</taxon>
        <taxon>Chaetothyriomycetidae</taxon>
        <taxon>Chaetothyriales</taxon>
        <taxon>Trichomeriaceae</taxon>
        <taxon>Knufia</taxon>
    </lineage>
</organism>
<dbReference type="AlphaFoldDB" id="A0AA39D285"/>
<proteinExistence type="predicted"/>
<accession>A0AA39D285</accession>
<gene>
    <name evidence="2" type="ORF">H2204_001344</name>
</gene>